<accession>A0ABM1SK78</accession>
<dbReference type="InterPro" id="IPR036871">
    <property type="entry name" value="PX_dom_sf"/>
</dbReference>
<name>A0ABM1SK78_LIMPO</name>
<dbReference type="GeneID" id="106461378"/>
<dbReference type="RefSeq" id="XP_022244034.1">
    <property type="nucleotide sequence ID" value="XM_022388326.1"/>
</dbReference>
<evidence type="ECO:0000256" key="1">
    <source>
        <dbReference type="SAM" id="Coils"/>
    </source>
</evidence>
<reference evidence="4" key="1">
    <citation type="submission" date="2025-08" db="UniProtKB">
        <authorList>
            <consortium name="RefSeq"/>
        </authorList>
    </citation>
    <scope>IDENTIFICATION</scope>
    <source>
        <tissue evidence="4">Muscle</tissue>
    </source>
</reference>
<evidence type="ECO:0000313" key="4">
    <source>
        <dbReference type="RefSeq" id="XP_022244034.1"/>
    </source>
</evidence>
<feature type="region of interest" description="Disordered" evidence="2">
    <location>
        <begin position="91"/>
        <end position="114"/>
    </location>
</feature>
<feature type="compositionally biased region" description="Low complexity" evidence="2">
    <location>
        <begin position="104"/>
        <end position="114"/>
    </location>
</feature>
<evidence type="ECO:0000256" key="2">
    <source>
        <dbReference type="SAM" id="MobiDB-lite"/>
    </source>
</evidence>
<evidence type="ECO:0000313" key="3">
    <source>
        <dbReference type="Proteomes" id="UP000694941"/>
    </source>
</evidence>
<keyword evidence="1" id="KW-0175">Coiled coil</keyword>
<proteinExistence type="predicted"/>
<dbReference type="Proteomes" id="UP000694941">
    <property type="component" value="Unplaced"/>
</dbReference>
<feature type="coiled-coil region" evidence="1">
    <location>
        <begin position="179"/>
        <end position="213"/>
    </location>
</feature>
<dbReference type="Gene3D" id="3.30.1520.10">
    <property type="entry name" value="Phox-like domain"/>
    <property type="match status" value="1"/>
</dbReference>
<sequence>MENSGLINSVDNININPQNTCATIASVRVPKTNASKLGKLESQIQENKEQIISEELGDKTSIKDNEIINGEIMGGMLSQISSLFSRSDSSTSVVTSDRSTHETSLSSQQSYSSLTPDGNVEYCVPIVGYEVMEERARFTVFKIKVQEQINGASWFVFRRYTDFIRLNKKAVCESLEESVYLLTQKLKDREAEVKLLEEEIRILQSQQEILLKSLKLECSLTMQSVGLCPQMLGPLTSSPKTRNCTSQRTSSLHLVSAHLLRLHHLNMALVNMLEKSQKYWFQEGLSTLNQNDTLTEIAARLSERSSSYLDTRGPFFGSSICPRVVSKSPSFEDIPERYGGDGCTEPEERLPPLGGIENPPILEEGDNVQTVSGRYEDVNTSVICEMFPVVSEKGSLDEPLAESMKMFEQVPCNDSCKVLSVCTHPSDKILTKTDFSSQSEVAEL</sequence>
<dbReference type="SUPFAM" id="SSF64268">
    <property type="entry name" value="PX domain"/>
    <property type="match status" value="1"/>
</dbReference>
<keyword evidence="3" id="KW-1185">Reference proteome</keyword>
<protein>
    <submittedName>
        <fullName evidence="4">Uncharacterized protein LOC106461378</fullName>
    </submittedName>
</protein>
<gene>
    <name evidence="4" type="primary">LOC106461378</name>
</gene>
<organism evidence="3 4">
    <name type="scientific">Limulus polyphemus</name>
    <name type="common">Atlantic horseshoe crab</name>
    <dbReference type="NCBI Taxonomy" id="6850"/>
    <lineage>
        <taxon>Eukaryota</taxon>
        <taxon>Metazoa</taxon>
        <taxon>Ecdysozoa</taxon>
        <taxon>Arthropoda</taxon>
        <taxon>Chelicerata</taxon>
        <taxon>Merostomata</taxon>
        <taxon>Xiphosura</taxon>
        <taxon>Limulidae</taxon>
        <taxon>Limulus</taxon>
    </lineage>
</organism>